<evidence type="ECO:0000259" key="1">
    <source>
        <dbReference type="Pfam" id="PF01548"/>
    </source>
</evidence>
<sequence length="116" mass="12973">MDIIYTSCAGIDIHQAMIAVCILHGSLTSTRPKREEARFDTTTEGLQQCHDFLTSFQVQAIGIESTGGYWKPVWHALCQDFEVILANPAHMKAIPGQKTDKKDAFWIAKLIRIGLL</sequence>
<protein>
    <submittedName>
        <fullName evidence="2">Transposase</fullName>
    </submittedName>
</protein>
<dbReference type="RefSeq" id="WP_380433468.1">
    <property type="nucleotide sequence ID" value="NZ_JBHSOJ010000005.1"/>
</dbReference>
<comment type="caution">
    <text evidence="2">The sequence shown here is derived from an EMBL/GenBank/DDBJ whole genome shotgun (WGS) entry which is preliminary data.</text>
</comment>
<name>A0ABW0U9K9_9STRE</name>
<reference evidence="3" key="1">
    <citation type="journal article" date="2019" name="Int. J. Syst. Evol. Microbiol.">
        <title>The Global Catalogue of Microorganisms (GCM) 10K type strain sequencing project: providing services to taxonomists for standard genome sequencing and annotation.</title>
        <authorList>
            <consortium name="The Broad Institute Genomics Platform"/>
            <consortium name="The Broad Institute Genome Sequencing Center for Infectious Disease"/>
            <person name="Wu L."/>
            <person name="Ma J."/>
        </authorList>
    </citation>
    <scope>NUCLEOTIDE SEQUENCE [LARGE SCALE GENOMIC DNA]</scope>
    <source>
        <strain evidence="3">DT43</strain>
    </source>
</reference>
<accession>A0ABW0U9K9</accession>
<dbReference type="Proteomes" id="UP001596110">
    <property type="component" value="Unassembled WGS sequence"/>
</dbReference>
<feature type="domain" description="Transposase IS110-like N-terminal" evidence="1">
    <location>
        <begin position="9"/>
        <end position="112"/>
    </location>
</feature>
<organism evidence="2 3">
    <name type="scientific">Streptococcus caledonicus</name>
    <dbReference type="NCBI Taxonomy" id="2614158"/>
    <lineage>
        <taxon>Bacteria</taxon>
        <taxon>Bacillati</taxon>
        <taxon>Bacillota</taxon>
        <taxon>Bacilli</taxon>
        <taxon>Lactobacillales</taxon>
        <taxon>Streptococcaceae</taxon>
        <taxon>Streptococcus</taxon>
    </lineage>
</organism>
<evidence type="ECO:0000313" key="3">
    <source>
        <dbReference type="Proteomes" id="UP001596110"/>
    </source>
</evidence>
<evidence type="ECO:0000313" key="2">
    <source>
        <dbReference type="EMBL" id="MFC5630180.1"/>
    </source>
</evidence>
<feature type="non-terminal residue" evidence="2">
    <location>
        <position position="116"/>
    </location>
</feature>
<dbReference type="EMBL" id="JBHSOJ010000005">
    <property type="protein sequence ID" value="MFC5630180.1"/>
    <property type="molecule type" value="Genomic_DNA"/>
</dbReference>
<dbReference type="InterPro" id="IPR002525">
    <property type="entry name" value="Transp_IS110-like_N"/>
</dbReference>
<keyword evidence="3" id="KW-1185">Reference proteome</keyword>
<proteinExistence type="predicted"/>
<gene>
    <name evidence="2" type="ORF">ACFPQ3_00825</name>
</gene>
<dbReference type="InterPro" id="IPR047650">
    <property type="entry name" value="Transpos_IS110"/>
</dbReference>
<dbReference type="Pfam" id="PF01548">
    <property type="entry name" value="DEDD_Tnp_IS110"/>
    <property type="match status" value="1"/>
</dbReference>
<dbReference type="PANTHER" id="PTHR33055">
    <property type="entry name" value="TRANSPOSASE FOR INSERTION SEQUENCE ELEMENT IS1111A"/>
    <property type="match status" value="1"/>
</dbReference>